<feature type="transmembrane region" description="Helical" evidence="1">
    <location>
        <begin position="33"/>
        <end position="51"/>
    </location>
</feature>
<accession>A0A5C4JP43</accession>
<name>A0A5C4JP43_9HYPH</name>
<evidence type="ECO:0000313" key="3">
    <source>
        <dbReference type="Proteomes" id="UP000307874"/>
    </source>
</evidence>
<evidence type="ECO:0000256" key="1">
    <source>
        <dbReference type="SAM" id="Phobius"/>
    </source>
</evidence>
<dbReference type="RefSeq" id="WP_138748941.1">
    <property type="nucleotide sequence ID" value="NZ_VCLB01000007.1"/>
</dbReference>
<evidence type="ECO:0000313" key="2">
    <source>
        <dbReference type="EMBL" id="TNB47108.1"/>
    </source>
</evidence>
<proteinExistence type="predicted"/>
<organism evidence="2 3">
    <name type="scientific">Martelella lutilitoris</name>
    <dbReference type="NCBI Taxonomy" id="2583532"/>
    <lineage>
        <taxon>Bacteria</taxon>
        <taxon>Pseudomonadati</taxon>
        <taxon>Pseudomonadota</taxon>
        <taxon>Alphaproteobacteria</taxon>
        <taxon>Hyphomicrobiales</taxon>
        <taxon>Aurantimonadaceae</taxon>
        <taxon>Martelella</taxon>
    </lineage>
</organism>
<keyword evidence="3" id="KW-1185">Reference proteome</keyword>
<gene>
    <name evidence="2" type="ORF">FF124_13070</name>
</gene>
<dbReference type="EMBL" id="VCLB01000007">
    <property type="protein sequence ID" value="TNB47108.1"/>
    <property type="molecule type" value="Genomic_DNA"/>
</dbReference>
<keyword evidence="1" id="KW-1133">Transmembrane helix</keyword>
<keyword evidence="1" id="KW-0472">Membrane</keyword>
<dbReference type="AlphaFoldDB" id="A0A5C4JP43"/>
<protein>
    <submittedName>
        <fullName evidence="2">Uncharacterized protein</fullName>
    </submittedName>
</protein>
<comment type="caution">
    <text evidence="2">The sequence shown here is derived from an EMBL/GenBank/DDBJ whole genome shotgun (WGS) entry which is preliminary data.</text>
</comment>
<reference evidence="2 3" key="1">
    <citation type="submission" date="2019-06" db="EMBL/GenBank/DDBJ databases">
        <title>Martelella lutilitoris sp. nov., isolated from a tidal mudflat.</title>
        <authorList>
            <person name="Kim Y.-J."/>
        </authorList>
    </citation>
    <scope>NUCLEOTIDE SEQUENCE [LARGE SCALE GENOMIC DNA]</scope>
    <source>
        <strain evidence="2 3">GH2-6</strain>
    </source>
</reference>
<dbReference type="OrthoDB" id="8300246at2"/>
<dbReference type="Proteomes" id="UP000307874">
    <property type="component" value="Unassembled WGS sequence"/>
</dbReference>
<keyword evidence="1" id="KW-0812">Transmembrane</keyword>
<sequence>MADDGEDQNTGAKRAWWRRISARLPSFRQVAKGLGLLAVAVFVFLAVVSVYNSSQAVDDYIPRSWNAAIEKLGIVPLYPPQEDVYVGDVFLAVEPSTQQFKKLPNNLRDEAMMGRSVKIGHIDLSSHMDRPDDTRYFGDTKLEKDGTLSMTQPRVAVVPDPLEAGRVALSNLVFPAISLNHGASASGLLGALGLSAAGGSATKIVLSHVQAYGANPYAALVKLDMFCKDDLTRGFCIEEIARAHLAYMVGDDILKTAVLKTGGKDYIFEIRIFIVYRAYLTRSLQVGRADGAETGLFSAVPERKDDDQAPLDMTIEQPEAQNDGSQVATIAVSAANNTSAVEAGRGSKRNYWVNEKFIRPLVFGYRSVSMKMR</sequence>